<keyword evidence="2" id="KW-1185">Reference proteome</keyword>
<proteinExistence type="predicted"/>
<accession>A0A8J2KVU8</accession>
<dbReference type="OrthoDB" id="8186464at2759"/>
<gene>
    <name evidence="1" type="ORF">AFUS01_LOCUS32501</name>
</gene>
<reference evidence="1" key="1">
    <citation type="submission" date="2021-06" db="EMBL/GenBank/DDBJ databases">
        <authorList>
            <person name="Hodson N. C."/>
            <person name="Mongue J. A."/>
            <person name="Jaron S. K."/>
        </authorList>
    </citation>
    <scope>NUCLEOTIDE SEQUENCE</scope>
</reference>
<dbReference type="Proteomes" id="UP000708208">
    <property type="component" value="Unassembled WGS sequence"/>
</dbReference>
<sequence>YHGKIQLTIVSNLNDSIPAVKNLSKMKSVMVSFPEFFHAAIQHAGFTDAEACGQFTVIRVSKTPQLCSMAVKKHSPLKEVINVKILFMWEHGINYRVLKAYKKETYFSCQANHVVNSQSMEELFAIRCGDS</sequence>
<comment type="caution">
    <text evidence="1">The sequence shown here is derived from an EMBL/GenBank/DDBJ whole genome shotgun (WGS) entry which is preliminary data.</text>
</comment>
<dbReference type="EMBL" id="CAJVCH010525721">
    <property type="protein sequence ID" value="CAG7822218.1"/>
    <property type="molecule type" value="Genomic_DNA"/>
</dbReference>
<organism evidence="1 2">
    <name type="scientific">Allacma fusca</name>
    <dbReference type="NCBI Taxonomy" id="39272"/>
    <lineage>
        <taxon>Eukaryota</taxon>
        <taxon>Metazoa</taxon>
        <taxon>Ecdysozoa</taxon>
        <taxon>Arthropoda</taxon>
        <taxon>Hexapoda</taxon>
        <taxon>Collembola</taxon>
        <taxon>Symphypleona</taxon>
        <taxon>Sminthuridae</taxon>
        <taxon>Allacma</taxon>
    </lineage>
</organism>
<feature type="non-terminal residue" evidence="1">
    <location>
        <position position="1"/>
    </location>
</feature>
<name>A0A8J2KVU8_9HEXA</name>
<dbReference type="AlphaFoldDB" id="A0A8J2KVU8"/>
<protein>
    <submittedName>
        <fullName evidence="1">Uncharacterized protein</fullName>
    </submittedName>
</protein>
<evidence type="ECO:0000313" key="1">
    <source>
        <dbReference type="EMBL" id="CAG7822218.1"/>
    </source>
</evidence>
<evidence type="ECO:0000313" key="2">
    <source>
        <dbReference type="Proteomes" id="UP000708208"/>
    </source>
</evidence>